<feature type="transmembrane region" description="Helical" evidence="10">
    <location>
        <begin position="271"/>
        <end position="296"/>
    </location>
</feature>
<keyword evidence="8 10" id="KW-0472">Membrane</keyword>
<organism evidence="12 13">
    <name type="scientific">Deinococcus multiflagellatus</name>
    <dbReference type="NCBI Taxonomy" id="1656887"/>
    <lineage>
        <taxon>Bacteria</taxon>
        <taxon>Thermotogati</taxon>
        <taxon>Deinococcota</taxon>
        <taxon>Deinococci</taxon>
        <taxon>Deinococcales</taxon>
        <taxon>Deinococcaceae</taxon>
        <taxon>Deinococcus</taxon>
    </lineage>
</organism>
<evidence type="ECO:0000313" key="12">
    <source>
        <dbReference type="EMBL" id="MFC6660248.1"/>
    </source>
</evidence>
<dbReference type="SUPFAM" id="SSF46785">
    <property type="entry name" value="Winged helix' DNA-binding domain"/>
    <property type="match status" value="1"/>
</dbReference>
<feature type="transmembrane region" description="Helical" evidence="10">
    <location>
        <begin position="308"/>
        <end position="326"/>
    </location>
</feature>
<keyword evidence="9" id="KW-0804">Transcription</keyword>
<dbReference type="InterPro" id="IPR036390">
    <property type="entry name" value="WH_DNA-bd_sf"/>
</dbReference>
<keyword evidence="3 10" id="KW-1133">Transmembrane helix</keyword>
<dbReference type="PROSITE" id="PS50949">
    <property type="entry name" value="HTH_GNTR"/>
    <property type="match status" value="1"/>
</dbReference>
<dbReference type="InterPro" id="IPR051689">
    <property type="entry name" value="Sterol_desaturase/TMEM195"/>
</dbReference>
<sequence length="527" mass="59948">MTQPLRPALHAEETLLSRLLDGTYPPGSLLPAERELAAGLGVTRPTLREALQRLARDGLLEIRQGKPTRVCHPEEGGLRVLAHLSRAGDLSGLVPQLLDLRAALLPHWMAASARLDPAPLRAHLGAPPEPGTPDAPQAFTAFDWTVQSLAAHGSGNALAPLLLGAFHEVYTQAGPLYFRDVARQTRALDHYRALHAALALGPDTARQAALTTALDSLHLWPGAPMIDLLQRAIPVFVLSLLIEWAAYRFLGDHDEHGEPKMGYAARDTLTSLSMGIGNVLINVFWKAVVLGIYTALYLWTPLRLPSEAWWVWVLLFFLDDFAYYWFHRISHEVRLFWASHVVHHSSQHYNLSTALRQTWVPMTALPFWLPLPLLGFEPWMVLLAQSWNLLYQFFVHTERIGRLPRPIEYVFNTPSHHRAHHGSNDVYLDKNYAGILIIWDRLLGTFQAETERVRYGLVHNINTYHPVRVAFHEFAALWRDVKGARTWRDRLNYLLRPRLAAKTGRVEREQGERDRRRRSRRLSCLHL</sequence>
<dbReference type="Gene3D" id="1.10.10.10">
    <property type="entry name" value="Winged helix-like DNA-binding domain superfamily/Winged helix DNA-binding domain"/>
    <property type="match status" value="1"/>
</dbReference>
<dbReference type="PANTHER" id="PTHR21624:SF1">
    <property type="entry name" value="ALKYLGLYCEROL MONOOXYGENASE"/>
    <property type="match status" value="1"/>
</dbReference>
<dbReference type="PANTHER" id="PTHR21624">
    <property type="entry name" value="STEROL DESATURASE-RELATED PROTEIN"/>
    <property type="match status" value="1"/>
</dbReference>
<evidence type="ECO:0000313" key="13">
    <source>
        <dbReference type="Proteomes" id="UP001596317"/>
    </source>
</evidence>
<evidence type="ECO:0000256" key="10">
    <source>
        <dbReference type="SAM" id="Phobius"/>
    </source>
</evidence>
<dbReference type="SMART" id="SM00345">
    <property type="entry name" value="HTH_GNTR"/>
    <property type="match status" value="1"/>
</dbReference>
<dbReference type="InterPro" id="IPR008920">
    <property type="entry name" value="TF_FadR/GntR_C"/>
</dbReference>
<evidence type="ECO:0000256" key="6">
    <source>
        <dbReference type="ARBA" id="ARBA00023098"/>
    </source>
</evidence>
<proteinExistence type="predicted"/>
<keyword evidence="6" id="KW-0443">Lipid metabolism</keyword>
<dbReference type="InterPro" id="IPR006694">
    <property type="entry name" value="Fatty_acid_hydroxylase"/>
</dbReference>
<evidence type="ECO:0000256" key="4">
    <source>
        <dbReference type="ARBA" id="ARBA00023002"/>
    </source>
</evidence>
<keyword evidence="4" id="KW-0560">Oxidoreductase</keyword>
<dbReference type="PRINTS" id="PR00035">
    <property type="entry name" value="HTHGNTR"/>
</dbReference>
<dbReference type="SUPFAM" id="SSF48008">
    <property type="entry name" value="GntR ligand-binding domain-like"/>
    <property type="match status" value="1"/>
</dbReference>
<dbReference type="Pfam" id="PF07840">
    <property type="entry name" value="FadR_C"/>
    <property type="match status" value="1"/>
</dbReference>
<gene>
    <name evidence="12" type="ORF">ACFP90_07660</name>
</gene>
<comment type="caution">
    <text evidence="12">The sequence shown here is derived from an EMBL/GenBank/DDBJ whole genome shotgun (WGS) entry which is preliminary data.</text>
</comment>
<dbReference type="InterPro" id="IPR036388">
    <property type="entry name" value="WH-like_DNA-bd_sf"/>
</dbReference>
<comment type="subcellular location">
    <subcellularLocation>
        <location evidence="1">Endomembrane system</location>
        <topology evidence="1">Multi-pass membrane protein</topology>
    </subcellularLocation>
</comment>
<evidence type="ECO:0000259" key="11">
    <source>
        <dbReference type="PROSITE" id="PS50949"/>
    </source>
</evidence>
<keyword evidence="2 10" id="KW-0812">Transmembrane</keyword>
<feature type="domain" description="HTH gntR-type" evidence="11">
    <location>
        <begin position="5"/>
        <end position="73"/>
    </location>
</feature>
<evidence type="ECO:0000256" key="7">
    <source>
        <dbReference type="ARBA" id="ARBA00023125"/>
    </source>
</evidence>
<evidence type="ECO:0000256" key="5">
    <source>
        <dbReference type="ARBA" id="ARBA00023015"/>
    </source>
</evidence>
<accession>A0ABW1ZII8</accession>
<dbReference type="Pfam" id="PF00392">
    <property type="entry name" value="GntR"/>
    <property type="match status" value="1"/>
</dbReference>
<protein>
    <submittedName>
        <fullName evidence="12">Sterol desaturase family protein</fullName>
    </submittedName>
</protein>
<keyword evidence="7" id="KW-0238">DNA-binding</keyword>
<evidence type="ECO:0000256" key="3">
    <source>
        <dbReference type="ARBA" id="ARBA00022989"/>
    </source>
</evidence>
<keyword evidence="13" id="KW-1185">Reference proteome</keyword>
<dbReference type="Pfam" id="PF04116">
    <property type="entry name" value="FA_hydroxylase"/>
    <property type="match status" value="1"/>
</dbReference>
<evidence type="ECO:0000256" key="2">
    <source>
        <dbReference type="ARBA" id="ARBA00022692"/>
    </source>
</evidence>
<evidence type="ECO:0000256" key="9">
    <source>
        <dbReference type="ARBA" id="ARBA00023163"/>
    </source>
</evidence>
<dbReference type="EMBL" id="JBHSWB010000001">
    <property type="protein sequence ID" value="MFC6660248.1"/>
    <property type="molecule type" value="Genomic_DNA"/>
</dbReference>
<evidence type="ECO:0000256" key="8">
    <source>
        <dbReference type="ARBA" id="ARBA00023136"/>
    </source>
</evidence>
<dbReference type="RefSeq" id="WP_380055188.1">
    <property type="nucleotide sequence ID" value="NZ_JBHSWB010000001.1"/>
</dbReference>
<dbReference type="InterPro" id="IPR000524">
    <property type="entry name" value="Tscrpt_reg_HTH_GntR"/>
</dbReference>
<keyword evidence="5" id="KW-0805">Transcription regulation</keyword>
<evidence type="ECO:0000256" key="1">
    <source>
        <dbReference type="ARBA" id="ARBA00004127"/>
    </source>
</evidence>
<dbReference type="Gene3D" id="1.20.120.530">
    <property type="entry name" value="GntR ligand-binding domain-like"/>
    <property type="match status" value="1"/>
</dbReference>
<feature type="transmembrane region" description="Helical" evidence="10">
    <location>
        <begin position="232"/>
        <end position="250"/>
    </location>
</feature>
<name>A0ABW1ZII8_9DEIO</name>
<dbReference type="InterPro" id="IPR028374">
    <property type="entry name" value="FadR_C"/>
</dbReference>
<dbReference type="Proteomes" id="UP001596317">
    <property type="component" value="Unassembled WGS sequence"/>
</dbReference>
<dbReference type="CDD" id="cd07377">
    <property type="entry name" value="WHTH_GntR"/>
    <property type="match status" value="1"/>
</dbReference>
<reference evidence="13" key="1">
    <citation type="journal article" date="2019" name="Int. J. Syst. Evol. Microbiol.">
        <title>The Global Catalogue of Microorganisms (GCM) 10K type strain sequencing project: providing services to taxonomists for standard genome sequencing and annotation.</title>
        <authorList>
            <consortium name="The Broad Institute Genomics Platform"/>
            <consortium name="The Broad Institute Genome Sequencing Center for Infectious Disease"/>
            <person name="Wu L."/>
            <person name="Ma J."/>
        </authorList>
    </citation>
    <scope>NUCLEOTIDE SEQUENCE [LARGE SCALE GENOMIC DNA]</scope>
    <source>
        <strain evidence="13">CCUG 63830</strain>
    </source>
</reference>